<sequence length="244" mass="28895">MRKNRVETFILSLVFVYLVFFIPYIILDHSEPFTYKDFLKVIPTTIIGLVTVYIAYQQHILAKQQKDISNQQKNIAANKLRLELFEKKCEIYEIHLNMALWVSKIQIEKNEGNSSLPLDFDGKWKKSKTYEKNFLENEDKLISLGEQVRFLFDLEMYTFLAGMRAEILSLQANIKLIRNLKKEEKREKENPLLFIDASTRLSLEAAQRKIRLLNVSIENFYSQELPERMMPYLKMPEDISKDEI</sequence>
<evidence type="ECO:0000313" key="2">
    <source>
        <dbReference type="EMBL" id="ARW47437.1"/>
    </source>
</evidence>
<dbReference type="RefSeq" id="WP_157668566.1">
    <property type="nucleotide sequence ID" value="NZ_CP021509.1"/>
</dbReference>
<dbReference type="Proteomes" id="UP000196205">
    <property type="component" value="Chromosome"/>
</dbReference>
<proteinExistence type="predicted"/>
<gene>
    <name evidence="2" type="ORF">S1001342_01098</name>
</gene>
<name>A0A1Y0Y4Q4_ACEPA</name>
<dbReference type="OrthoDB" id="7285265at2"/>
<organism evidence="2">
    <name type="scientific">Acetobacter pasteurianus subsp. pasteurianus</name>
    <dbReference type="NCBI Taxonomy" id="481145"/>
    <lineage>
        <taxon>Bacteria</taxon>
        <taxon>Pseudomonadati</taxon>
        <taxon>Pseudomonadota</taxon>
        <taxon>Alphaproteobacteria</taxon>
        <taxon>Acetobacterales</taxon>
        <taxon>Acetobacteraceae</taxon>
        <taxon>Acetobacter</taxon>
    </lineage>
</organism>
<dbReference type="AlphaFoldDB" id="A0A1Y0Y4Q4"/>
<evidence type="ECO:0000256" key="1">
    <source>
        <dbReference type="SAM" id="Phobius"/>
    </source>
</evidence>
<dbReference type="EMBL" id="CP021509">
    <property type="protein sequence ID" value="ARW47437.1"/>
    <property type="molecule type" value="Genomic_DNA"/>
</dbReference>
<feature type="transmembrane region" description="Helical" evidence="1">
    <location>
        <begin position="38"/>
        <end position="56"/>
    </location>
</feature>
<keyword evidence="1" id="KW-0812">Transmembrane</keyword>
<reference evidence="2" key="1">
    <citation type="submission" date="2017-05" db="EMBL/GenBank/DDBJ databases">
        <title>Genome sequence of Acetobacter pasteurianus subsp. pasteurianus strain SRCM101342.</title>
        <authorList>
            <person name="Cho S.H."/>
        </authorList>
    </citation>
    <scope>NUCLEOTIDE SEQUENCE [LARGE SCALE GENOMIC DNA]</scope>
    <source>
        <strain evidence="2">SRCM101342</strain>
    </source>
</reference>
<protein>
    <submittedName>
        <fullName evidence="2">Uncharacterized protein</fullName>
    </submittedName>
</protein>
<accession>A0A1Y0Y4Q4</accession>
<keyword evidence="1" id="KW-0472">Membrane</keyword>
<keyword evidence="1" id="KW-1133">Transmembrane helix</keyword>
<feature type="transmembrane region" description="Helical" evidence="1">
    <location>
        <begin position="9"/>
        <end position="26"/>
    </location>
</feature>